<evidence type="ECO:0000313" key="1">
    <source>
        <dbReference type="EMBL" id="OQD78739.1"/>
    </source>
</evidence>
<dbReference type="InterPro" id="IPR011051">
    <property type="entry name" value="RmlC_Cupin_sf"/>
</dbReference>
<accession>A0A1V6PNZ2</accession>
<evidence type="ECO:0000313" key="2">
    <source>
        <dbReference type="Proteomes" id="UP000191672"/>
    </source>
</evidence>
<dbReference type="AlphaFoldDB" id="A0A1V6PNZ2"/>
<protein>
    <submittedName>
        <fullName evidence="1">Uncharacterized protein</fullName>
    </submittedName>
</protein>
<dbReference type="InterPro" id="IPR014710">
    <property type="entry name" value="RmlC-like_jellyroll"/>
</dbReference>
<dbReference type="SUPFAM" id="SSF51182">
    <property type="entry name" value="RmlC-like cupins"/>
    <property type="match status" value="1"/>
</dbReference>
<proteinExistence type="predicted"/>
<dbReference type="Proteomes" id="UP000191672">
    <property type="component" value="Unassembled WGS sequence"/>
</dbReference>
<name>A0A1V6PNZ2_9EURO</name>
<keyword evidence="2" id="KW-1185">Reference proteome</keyword>
<organism evidence="1 2">
    <name type="scientific">Penicillium antarcticum</name>
    <dbReference type="NCBI Taxonomy" id="416450"/>
    <lineage>
        <taxon>Eukaryota</taxon>
        <taxon>Fungi</taxon>
        <taxon>Dikarya</taxon>
        <taxon>Ascomycota</taxon>
        <taxon>Pezizomycotina</taxon>
        <taxon>Eurotiomycetes</taxon>
        <taxon>Eurotiomycetidae</taxon>
        <taxon>Eurotiales</taxon>
        <taxon>Aspergillaceae</taxon>
        <taxon>Penicillium</taxon>
    </lineage>
</organism>
<reference evidence="2" key="1">
    <citation type="journal article" date="2017" name="Nat. Microbiol.">
        <title>Global analysis of biosynthetic gene clusters reveals vast potential of secondary metabolite production in Penicillium species.</title>
        <authorList>
            <person name="Nielsen J.C."/>
            <person name="Grijseels S."/>
            <person name="Prigent S."/>
            <person name="Ji B."/>
            <person name="Dainat J."/>
            <person name="Nielsen K.F."/>
            <person name="Frisvad J.C."/>
            <person name="Workman M."/>
            <person name="Nielsen J."/>
        </authorList>
    </citation>
    <scope>NUCLEOTIDE SEQUENCE [LARGE SCALE GENOMIC DNA]</scope>
    <source>
        <strain evidence="2">IBT 31811</strain>
    </source>
</reference>
<dbReference type="EMBL" id="MDYN01000085">
    <property type="protein sequence ID" value="OQD78739.1"/>
    <property type="molecule type" value="Genomic_DNA"/>
</dbReference>
<gene>
    <name evidence="1" type="ORF">PENANT_c085G04445</name>
</gene>
<dbReference type="Gene3D" id="2.60.120.10">
    <property type="entry name" value="Jelly Rolls"/>
    <property type="match status" value="1"/>
</dbReference>
<sequence>MPSCYGIVSKGATVYIPTNAEHEIINTGKGELNWLYVLPTSLFSDMVYRFSEDEKAKL</sequence>
<comment type="caution">
    <text evidence="1">The sequence shown here is derived from an EMBL/GenBank/DDBJ whole genome shotgun (WGS) entry which is preliminary data.</text>
</comment>